<keyword evidence="3" id="KW-1185">Reference proteome</keyword>
<dbReference type="EMBL" id="PIQO01000003">
    <property type="protein sequence ID" value="PKR86066.1"/>
    <property type="molecule type" value="Genomic_DNA"/>
</dbReference>
<feature type="transmembrane region" description="Helical" evidence="1">
    <location>
        <begin position="41"/>
        <end position="74"/>
    </location>
</feature>
<accession>A0A2N3LN89</accession>
<comment type="caution">
    <text evidence="2">The sequence shown here is derived from an EMBL/GenBank/DDBJ whole genome shotgun (WGS) entry which is preliminary data.</text>
</comment>
<keyword evidence="1" id="KW-1133">Transmembrane helix</keyword>
<keyword evidence="1" id="KW-0812">Transmembrane</keyword>
<dbReference type="AlphaFoldDB" id="A0A2N3LN89"/>
<proteinExistence type="predicted"/>
<sequence length="77" mass="8334">MLVMLGVVLLIIGLASAIYLLSYGYKEFKKDETKKSKKVFFLIIGLSEILSPSSLSGFAFLLSLGAILIGIVLITSH</sequence>
<name>A0A2N3LN89_9BACI</name>
<evidence type="ECO:0000256" key="1">
    <source>
        <dbReference type="SAM" id="Phobius"/>
    </source>
</evidence>
<keyword evidence="1" id="KW-0472">Membrane</keyword>
<evidence type="ECO:0000313" key="3">
    <source>
        <dbReference type="Proteomes" id="UP000233440"/>
    </source>
</evidence>
<dbReference type="RefSeq" id="WP_101353435.1">
    <property type="nucleotide sequence ID" value="NZ_PIQO01000003.1"/>
</dbReference>
<protein>
    <submittedName>
        <fullName evidence="2">Uncharacterized protein</fullName>
    </submittedName>
</protein>
<organism evidence="2 3">
    <name type="scientific">Heyndrickxia camelliae</name>
    <dbReference type="NCBI Taxonomy" id="1707093"/>
    <lineage>
        <taxon>Bacteria</taxon>
        <taxon>Bacillati</taxon>
        <taxon>Bacillota</taxon>
        <taxon>Bacilli</taxon>
        <taxon>Bacillales</taxon>
        <taxon>Bacillaceae</taxon>
        <taxon>Heyndrickxia</taxon>
    </lineage>
</organism>
<reference evidence="2 3" key="1">
    <citation type="submission" date="2017-11" db="EMBL/GenBank/DDBJ databases">
        <title>Bacillus camelliae sp. nov., isolated from pu'er tea.</title>
        <authorList>
            <person name="Niu L."/>
        </authorList>
    </citation>
    <scope>NUCLEOTIDE SEQUENCE [LARGE SCALE GENOMIC DNA]</scope>
    <source>
        <strain evidence="2 3">7578-1</strain>
    </source>
</reference>
<gene>
    <name evidence="2" type="ORF">CWO92_06760</name>
</gene>
<dbReference type="Proteomes" id="UP000233440">
    <property type="component" value="Unassembled WGS sequence"/>
</dbReference>
<evidence type="ECO:0000313" key="2">
    <source>
        <dbReference type="EMBL" id="PKR86066.1"/>
    </source>
</evidence>